<dbReference type="InterPro" id="IPR036396">
    <property type="entry name" value="Cyt_P450_sf"/>
</dbReference>
<gene>
    <name evidence="4" type="ORF">CDL15_Pgr005236</name>
</gene>
<evidence type="ECO:0000313" key="5">
    <source>
        <dbReference type="Proteomes" id="UP000197138"/>
    </source>
</evidence>
<dbReference type="InterPro" id="IPR001128">
    <property type="entry name" value="Cyt_P450"/>
</dbReference>
<protein>
    <submittedName>
        <fullName evidence="4">Uncharacterized protein</fullName>
    </submittedName>
</protein>
<dbReference type="GO" id="GO:0020037">
    <property type="term" value="F:heme binding"/>
    <property type="evidence" value="ECO:0007669"/>
    <property type="project" value="InterPro"/>
</dbReference>
<accession>A0A218WPU2</accession>
<proteinExistence type="inferred from homology"/>
<keyword evidence="2" id="KW-0479">Metal-binding</keyword>
<dbReference type="Pfam" id="PF00067">
    <property type="entry name" value="p450"/>
    <property type="match status" value="1"/>
</dbReference>
<dbReference type="GO" id="GO:0016132">
    <property type="term" value="P:brassinosteroid biosynthetic process"/>
    <property type="evidence" value="ECO:0007669"/>
    <property type="project" value="TreeGrafter"/>
</dbReference>
<dbReference type="Gene3D" id="1.10.630.10">
    <property type="entry name" value="Cytochrome P450"/>
    <property type="match status" value="1"/>
</dbReference>
<dbReference type="AlphaFoldDB" id="A0A218WPU2"/>
<dbReference type="PANTHER" id="PTHR24286">
    <property type="entry name" value="CYTOCHROME P450 26"/>
    <property type="match status" value="1"/>
</dbReference>
<dbReference type="SUPFAM" id="SSF48264">
    <property type="entry name" value="Cytochrome P450"/>
    <property type="match status" value="1"/>
</dbReference>
<evidence type="ECO:0000256" key="1">
    <source>
        <dbReference type="ARBA" id="ARBA00010617"/>
    </source>
</evidence>
<sequence>MSITDESLLRQIEKDCTDVSNAMLSFPVMIPGTRYFKGIKARNRLMERFREMIASRRSGNEAQRGDFLDSMLERDELPNEEKLSDSEIMDNLLTLIIAGQTTTAAAMMWSIKFLDENREAQEKLREEQLLISRRKPESSLFTLEDTNSMSYGLKVVKETLRMSNVLMWYPRVALTDFTIEGKI</sequence>
<dbReference type="Proteomes" id="UP000197138">
    <property type="component" value="Unassembled WGS sequence"/>
</dbReference>
<dbReference type="GO" id="GO:0004497">
    <property type="term" value="F:monooxygenase activity"/>
    <property type="evidence" value="ECO:0007669"/>
    <property type="project" value="InterPro"/>
</dbReference>
<comment type="similarity">
    <text evidence="1">Belongs to the cytochrome P450 family.</text>
</comment>
<dbReference type="GO" id="GO:0005506">
    <property type="term" value="F:iron ion binding"/>
    <property type="evidence" value="ECO:0007669"/>
    <property type="project" value="InterPro"/>
</dbReference>
<organism evidence="4 5">
    <name type="scientific">Punica granatum</name>
    <name type="common">Pomegranate</name>
    <dbReference type="NCBI Taxonomy" id="22663"/>
    <lineage>
        <taxon>Eukaryota</taxon>
        <taxon>Viridiplantae</taxon>
        <taxon>Streptophyta</taxon>
        <taxon>Embryophyta</taxon>
        <taxon>Tracheophyta</taxon>
        <taxon>Spermatophyta</taxon>
        <taxon>Magnoliopsida</taxon>
        <taxon>eudicotyledons</taxon>
        <taxon>Gunneridae</taxon>
        <taxon>Pentapetalae</taxon>
        <taxon>rosids</taxon>
        <taxon>malvids</taxon>
        <taxon>Myrtales</taxon>
        <taxon>Lythraceae</taxon>
        <taxon>Punica</taxon>
    </lineage>
</organism>
<dbReference type="GO" id="GO:0010268">
    <property type="term" value="P:brassinosteroid homeostasis"/>
    <property type="evidence" value="ECO:0007669"/>
    <property type="project" value="TreeGrafter"/>
</dbReference>
<dbReference type="GO" id="GO:0016125">
    <property type="term" value="P:sterol metabolic process"/>
    <property type="evidence" value="ECO:0007669"/>
    <property type="project" value="TreeGrafter"/>
</dbReference>
<comment type="caution">
    <text evidence="4">The sequence shown here is derived from an EMBL/GenBank/DDBJ whole genome shotgun (WGS) entry which is preliminary data.</text>
</comment>
<name>A0A218WPU2_PUNGR</name>
<evidence type="ECO:0000313" key="4">
    <source>
        <dbReference type="EMBL" id="OWM74656.1"/>
    </source>
</evidence>
<reference evidence="5" key="1">
    <citation type="journal article" date="2017" name="Plant J.">
        <title>The pomegranate (Punica granatum L.) genome and the genomics of punicalagin biosynthesis.</title>
        <authorList>
            <person name="Qin G."/>
            <person name="Xu C."/>
            <person name="Ming R."/>
            <person name="Tang H."/>
            <person name="Guyot R."/>
            <person name="Kramer E.M."/>
            <person name="Hu Y."/>
            <person name="Yi X."/>
            <person name="Qi Y."/>
            <person name="Xu X."/>
            <person name="Gao Z."/>
            <person name="Pan H."/>
            <person name="Jian J."/>
            <person name="Tian Y."/>
            <person name="Yue Z."/>
            <person name="Xu Y."/>
        </authorList>
    </citation>
    <scope>NUCLEOTIDE SEQUENCE [LARGE SCALE GENOMIC DNA]</scope>
    <source>
        <strain evidence="5">cv. Dabenzi</strain>
    </source>
</reference>
<dbReference type="EMBL" id="MTKT01003711">
    <property type="protein sequence ID" value="OWM74656.1"/>
    <property type="molecule type" value="Genomic_DNA"/>
</dbReference>
<evidence type="ECO:0000256" key="2">
    <source>
        <dbReference type="ARBA" id="ARBA00022723"/>
    </source>
</evidence>
<keyword evidence="3" id="KW-0408">Iron</keyword>
<evidence type="ECO:0000256" key="3">
    <source>
        <dbReference type="ARBA" id="ARBA00023004"/>
    </source>
</evidence>
<dbReference type="GO" id="GO:0016705">
    <property type="term" value="F:oxidoreductase activity, acting on paired donors, with incorporation or reduction of molecular oxygen"/>
    <property type="evidence" value="ECO:0007669"/>
    <property type="project" value="InterPro"/>
</dbReference>
<dbReference type="PANTHER" id="PTHR24286:SF235">
    <property type="entry name" value="CYTOCHROME P450"/>
    <property type="match status" value="1"/>
</dbReference>